<dbReference type="RefSeq" id="WP_163464717.1">
    <property type="nucleotide sequence ID" value="NZ_JAAAMG010000015.1"/>
</dbReference>
<protein>
    <recommendedName>
        <fullName evidence="3">SnoaL-like domain-containing protein</fullName>
    </recommendedName>
</protein>
<organism evidence="1 2">
    <name type="scientific">Jiella pacifica</name>
    <dbReference type="NCBI Taxonomy" id="2696469"/>
    <lineage>
        <taxon>Bacteria</taxon>
        <taxon>Pseudomonadati</taxon>
        <taxon>Pseudomonadota</taxon>
        <taxon>Alphaproteobacteria</taxon>
        <taxon>Hyphomicrobiales</taxon>
        <taxon>Aurantimonadaceae</taxon>
        <taxon>Jiella</taxon>
    </lineage>
</organism>
<reference evidence="1 2" key="1">
    <citation type="submission" date="2020-01" db="EMBL/GenBank/DDBJ databases">
        <title>Jiella pacifica sp. nov.</title>
        <authorList>
            <person name="Xue Z."/>
            <person name="Zhu S."/>
            <person name="Chen J."/>
            <person name="Yang J."/>
        </authorList>
    </citation>
    <scope>NUCLEOTIDE SEQUENCE [LARGE SCALE GENOMIC DNA]</scope>
    <source>
        <strain evidence="1 2">40Bstr34</strain>
    </source>
</reference>
<dbReference type="EMBL" id="JAAAMG010000015">
    <property type="protein sequence ID" value="NDW06172.1"/>
    <property type="molecule type" value="Genomic_DNA"/>
</dbReference>
<name>A0A6N9T6H9_9HYPH</name>
<comment type="caution">
    <text evidence="1">The sequence shown here is derived from an EMBL/GenBank/DDBJ whole genome shotgun (WGS) entry which is preliminary data.</text>
</comment>
<dbReference type="InterPro" id="IPR032710">
    <property type="entry name" value="NTF2-like_dom_sf"/>
</dbReference>
<proteinExistence type="predicted"/>
<dbReference type="Proteomes" id="UP000469011">
    <property type="component" value="Unassembled WGS sequence"/>
</dbReference>
<evidence type="ECO:0000313" key="1">
    <source>
        <dbReference type="EMBL" id="NDW06172.1"/>
    </source>
</evidence>
<dbReference type="AlphaFoldDB" id="A0A6N9T6H9"/>
<sequence>MAGETLPGKSLGFKLAVESLFRGYAEGFDDFELRKVLDCFAYPVTIWQLGKGTVFADADELAENVEALFEMFESEDIVRSDFSVIEAHSSGNAAFVTLTWRQERSDGEVAMEFRCRYALRRNDLSGHWLIALVINEEEVSLQ</sequence>
<gene>
    <name evidence="1" type="ORF">GTK09_17265</name>
</gene>
<dbReference type="Gene3D" id="3.10.450.50">
    <property type="match status" value="1"/>
</dbReference>
<evidence type="ECO:0000313" key="2">
    <source>
        <dbReference type="Proteomes" id="UP000469011"/>
    </source>
</evidence>
<keyword evidence="2" id="KW-1185">Reference proteome</keyword>
<accession>A0A6N9T6H9</accession>
<evidence type="ECO:0008006" key="3">
    <source>
        <dbReference type="Google" id="ProtNLM"/>
    </source>
</evidence>
<dbReference type="SUPFAM" id="SSF54427">
    <property type="entry name" value="NTF2-like"/>
    <property type="match status" value="1"/>
</dbReference>